<evidence type="ECO:0000256" key="1">
    <source>
        <dbReference type="SAM" id="MobiDB-lite"/>
    </source>
</evidence>
<accession>A0A7S3B3M6</accession>
<gene>
    <name evidence="2" type="ORF">HERI1096_LOCUS22044</name>
</gene>
<evidence type="ECO:0000313" key="2">
    <source>
        <dbReference type="EMBL" id="CAE0121343.1"/>
    </source>
</evidence>
<proteinExistence type="predicted"/>
<protein>
    <submittedName>
        <fullName evidence="2">Uncharacterized protein</fullName>
    </submittedName>
</protein>
<dbReference type="EMBL" id="HBHX01039751">
    <property type="protein sequence ID" value="CAE0121343.1"/>
    <property type="molecule type" value="Transcribed_RNA"/>
</dbReference>
<feature type="compositionally biased region" description="Basic and acidic residues" evidence="1">
    <location>
        <begin position="112"/>
        <end position="131"/>
    </location>
</feature>
<reference evidence="2" key="1">
    <citation type="submission" date="2021-01" db="EMBL/GenBank/DDBJ databases">
        <authorList>
            <person name="Corre E."/>
            <person name="Pelletier E."/>
            <person name="Niang G."/>
            <person name="Scheremetjew M."/>
            <person name="Finn R."/>
            <person name="Kale V."/>
            <person name="Holt S."/>
            <person name="Cochrane G."/>
            <person name="Meng A."/>
            <person name="Brown T."/>
            <person name="Cohen L."/>
        </authorList>
    </citation>
    <scope>NUCLEOTIDE SEQUENCE</scope>
    <source>
        <strain evidence="2">CCMP281</strain>
    </source>
</reference>
<organism evidence="2">
    <name type="scientific">Haptolina ericina</name>
    <dbReference type="NCBI Taxonomy" id="156174"/>
    <lineage>
        <taxon>Eukaryota</taxon>
        <taxon>Haptista</taxon>
        <taxon>Haptophyta</taxon>
        <taxon>Prymnesiophyceae</taxon>
        <taxon>Prymnesiales</taxon>
        <taxon>Prymnesiaceae</taxon>
        <taxon>Haptolina</taxon>
    </lineage>
</organism>
<name>A0A7S3B3M6_9EUKA</name>
<feature type="compositionally biased region" description="Polar residues" evidence="1">
    <location>
        <begin position="1"/>
        <end position="14"/>
    </location>
</feature>
<dbReference type="AlphaFoldDB" id="A0A7S3B3M6"/>
<feature type="region of interest" description="Disordered" evidence="1">
    <location>
        <begin position="1"/>
        <end position="147"/>
    </location>
</feature>
<sequence length="276" mass="29615">MSGHQQSSAGSRSISAGPHTGSAHRTSRHQLPSGAAQAKPSASAVVATYPAVTPRLCSSAGSTLGRAVTPPPRRNNTSPRGQLERARSQSPSSFPERDMSPRTRANAARMAVEGERRQGADNARKLQEARRQQLAAQRTAEHEERVRHAAAVRAERTRLTTEAKGGLHAVAGVADEAPSAWPERSPASPLVAKAAAPGFSTGGGSPLALDPGLQLARDKALRALRAREERYKSEMAAASREQARQLTQQRLAVLRLEKERKQALHDRIFSGRYVAE</sequence>